<dbReference type="EC" id="2.7.13.3" evidence="2"/>
<dbReference type="GO" id="GO:0016301">
    <property type="term" value="F:kinase activity"/>
    <property type="evidence" value="ECO:0007669"/>
    <property type="project" value="UniProtKB-KW"/>
</dbReference>
<gene>
    <name evidence="10" type="ORF">Q5Y72_15715</name>
</gene>
<evidence type="ECO:0000256" key="6">
    <source>
        <dbReference type="ARBA" id="ARBA00022777"/>
    </source>
</evidence>
<comment type="caution">
    <text evidence="10">The sequence shown here is derived from an EMBL/GenBank/DDBJ whole genome shotgun (WGS) entry which is preliminary data.</text>
</comment>
<feature type="domain" description="Signal transduction histidine kinase HWE region" evidence="9">
    <location>
        <begin position="188"/>
        <end position="275"/>
    </location>
</feature>
<keyword evidence="7" id="KW-0067">ATP-binding</keyword>
<dbReference type="Pfam" id="PF01590">
    <property type="entry name" value="GAF"/>
    <property type="match status" value="1"/>
</dbReference>
<dbReference type="Pfam" id="PF07536">
    <property type="entry name" value="HWE_HK"/>
    <property type="match status" value="1"/>
</dbReference>
<dbReference type="PANTHER" id="PTHR43102:SF2">
    <property type="entry name" value="GAF DOMAIN-CONTAINING PROTEIN"/>
    <property type="match status" value="1"/>
</dbReference>
<organism evidence="10 11">
    <name type="scientific">Paracoccus spongiarum</name>
    <dbReference type="NCBI Taxonomy" id="3064387"/>
    <lineage>
        <taxon>Bacteria</taxon>
        <taxon>Pseudomonadati</taxon>
        <taxon>Pseudomonadota</taxon>
        <taxon>Alphaproteobacteria</taxon>
        <taxon>Rhodobacterales</taxon>
        <taxon>Paracoccaceae</taxon>
        <taxon>Paracoccus</taxon>
    </lineage>
</organism>
<dbReference type="EMBL" id="JAVAMQ010000018">
    <property type="protein sequence ID" value="MDP5308531.1"/>
    <property type="molecule type" value="Genomic_DNA"/>
</dbReference>
<dbReference type="InterPro" id="IPR003018">
    <property type="entry name" value="GAF"/>
</dbReference>
<proteinExistence type="predicted"/>
<keyword evidence="6 10" id="KW-0418">Kinase</keyword>
<dbReference type="InterPro" id="IPR029016">
    <property type="entry name" value="GAF-like_dom_sf"/>
</dbReference>
<dbReference type="SUPFAM" id="SSF55781">
    <property type="entry name" value="GAF domain-like"/>
    <property type="match status" value="1"/>
</dbReference>
<feature type="domain" description="GAF" evidence="8">
    <location>
        <begin position="37"/>
        <end position="183"/>
    </location>
</feature>
<evidence type="ECO:0000259" key="8">
    <source>
        <dbReference type="SMART" id="SM00065"/>
    </source>
</evidence>
<dbReference type="Gene3D" id="3.30.565.10">
    <property type="entry name" value="Histidine kinase-like ATPase, C-terminal domain"/>
    <property type="match status" value="1"/>
</dbReference>
<evidence type="ECO:0000259" key="9">
    <source>
        <dbReference type="SMART" id="SM00911"/>
    </source>
</evidence>
<comment type="catalytic activity">
    <reaction evidence="1">
        <text>ATP + protein L-histidine = ADP + protein N-phospho-L-histidine.</text>
        <dbReference type="EC" id="2.7.13.3"/>
    </reaction>
</comment>
<name>A0ABT9JFG1_9RHOB</name>
<dbReference type="Gene3D" id="3.30.450.40">
    <property type="match status" value="1"/>
</dbReference>
<keyword evidence="11" id="KW-1185">Reference proteome</keyword>
<keyword evidence="5" id="KW-0547">Nucleotide-binding</keyword>
<evidence type="ECO:0000256" key="3">
    <source>
        <dbReference type="ARBA" id="ARBA00022553"/>
    </source>
</evidence>
<protein>
    <recommendedName>
        <fullName evidence="2">histidine kinase</fullName>
        <ecNumber evidence="2">2.7.13.3</ecNumber>
    </recommendedName>
</protein>
<evidence type="ECO:0000256" key="2">
    <source>
        <dbReference type="ARBA" id="ARBA00012438"/>
    </source>
</evidence>
<evidence type="ECO:0000313" key="11">
    <source>
        <dbReference type="Proteomes" id="UP001224997"/>
    </source>
</evidence>
<evidence type="ECO:0000256" key="4">
    <source>
        <dbReference type="ARBA" id="ARBA00022679"/>
    </source>
</evidence>
<dbReference type="InterPro" id="IPR036890">
    <property type="entry name" value="HATPase_C_sf"/>
</dbReference>
<dbReference type="InterPro" id="IPR011102">
    <property type="entry name" value="Sig_transdc_His_kinase_HWE"/>
</dbReference>
<evidence type="ECO:0000256" key="5">
    <source>
        <dbReference type="ARBA" id="ARBA00022741"/>
    </source>
</evidence>
<dbReference type="PANTHER" id="PTHR43102">
    <property type="entry name" value="SLR1143 PROTEIN"/>
    <property type="match status" value="1"/>
</dbReference>
<dbReference type="RefSeq" id="WP_305964376.1">
    <property type="nucleotide sequence ID" value="NZ_JAVAMQ010000018.1"/>
</dbReference>
<dbReference type="SMART" id="SM00065">
    <property type="entry name" value="GAF"/>
    <property type="match status" value="1"/>
</dbReference>
<keyword evidence="4" id="KW-0808">Transferase</keyword>
<evidence type="ECO:0000256" key="7">
    <source>
        <dbReference type="ARBA" id="ARBA00022840"/>
    </source>
</evidence>
<reference evidence="10 11" key="1">
    <citation type="submission" date="2023-08" db="EMBL/GenBank/DDBJ databases">
        <authorList>
            <person name="Park J.-S."/>
        </authorList>
    </citation>
    <scope>NUCLEOTIDE SEQUENCE [LARGE SCALE GENOMIC DNA]</scope>
    <source>
        <strain evidence="10 11">2205BS29-5</strain>
    </source>
</reference>
<dbReference type="SMART" id="SM00911">
    <property type="entry name" value="HWE_HK"/>
    <property type="match status" value="1"/>
</dbReference>
<keyword evidence="3" id="KW-0597">Phosphoprotein</keyword>
<dbReference type="Proteomes" id="UP001224997">
    <property type="component" value="Unassembled WGS sequence"/>
</dbReference>
<accession>A0ABT9JFG1</accession>
<evidence type="ECO:0000256" key="1">
    <source>
        <dbReference type="ARBA" id="ARBA00000085"/>
    </source>
</evidence>
<sequence length="383" mass="40623">MLPPRPFPDTAPTHHADLLAAPSRLRALTSSQLLDSLPEASFDRILRVATHLLGVPVGLFSLVTDRRQFFKAQQGLDGPVAEARETPLTHSFCQYVVSLDQPLAVADARQSPLLRENGAVSDLGVIAYLGAPVHGPGGEALGSLCAIDSVPRDWTAEETAVLADLAAMLESEIALRHAARERQMILAEMAHRSKNLFGIVGAIVRMSRRDHDDTGAMGAEIEGRIEALSAAQALSLPTPDGRSLAGVAVPLGDLLDRLLAPYVGLGSRIETDGPQVVLGRGGLASLSLALHEMATNSVKYGALGRSGRLRIDWRRRDGEVEIDWIDEVPGMAAAAAGAANPAGFGSQLFELTLAGQLDGRYAPLADAPGWAMRMVLPLRMLAA</sequence>
<evidence type="ECO:0000313" key="10">
    <source>
        <dbReference type="EMBL" id="MDP5308531.1"/>
    </source>
</evidence>